<dbReference type="EMBL" id="JAPRAT010000008">
    <property type="protein sequence ID" value="MCZ0702760.1"/>
    <property type="molecule type" value="Genomic_DNA"/>
</dbReference>
<proteinExistence type="predicted"/>
<dbReference type="Proteomes" id="UP001084197">
    <property type="component" value="Unassembled WGS sequence"/>
</dbReference>
<keyword evidence="1" id="KW-0812">Transmembrane</keyword>
<reference evidence="2" key="1">
    <citation type="submission" date="2022-11" db="EMBL/GenBank/DDBJ databases">
        <title>WGS of Natronobacillus azotifigens 24KS-1, an anaerobic diazotrophic haloalkaliphile from soda-rich habitats.</title>
        <authorList>
            <person name="Sorokin D.Y."/>
            <person name="Merkel A.Y."/>
        </authorList>
    </citation>
    <scope>NUCLEOTIDE SEQUENCE</scope>
    <source>
        <strain evidence="2">24KS-1</strain>
    </source>
</reference>
<keyword evidence="1" id="KW-1133">Transmembrane helix</keyword>
<evidence type="ECO:0000313" key="2">
    <source>
        <dbReference type="EMBL" id="MCZ0702760.1"/>
    </source>
</evidence>
<evidence type="ECO:0000313" key="3">
    <source>
        <dbReference type="Proteomes" id="UP001084197"/>
    </source>
</evidence>
<comment type="caution">
    <text evidence="2">The sequence shown here is derived from an EMBL/GenBank/DDBJ whole genome shotgun (WGS) entry which is preliminary data.</text>
</comment>
<organism evidence="2 3">
    <name type="scientific">Natronobacillus azotifigens</name>
    <dbReference type="NCBI Taxonomy" id="472978"/>
    <lineage>
        <taxon>Bacteria</taxon>
        <taxon>Bacillati</taxon>
        <taxon>Bacillota</taxon>
        <taxon>Bacilli</taxon>
        <taxon>Bacillales</taxon>
        <taxon>Bacillaceae</taxon>
        <taxon>Natronobacillus</taxon>
    </lineage>
</organism>
<name>A0A9J6RAS3_9BACI</name>
<protein>
    <submittedName>
        <fullName evidence="2">Uncharacterized protein</fullName>
    </submittedName>
</protein>
<feature type="transmembrane region" description="Helical" evidence="1">
    <location>
        <begin position="12"/>
        <end position="31"/>
    </location>
</feature>
<accession>A0A9J6RAS3</accession>
<dbReference type="AlphaFoldDB" id="A0A9J6RAS3"/>
<gene>
    <name evidence="2" type="ORF">OWO01_06015</name>
</gene>
<dbReference type="RefSeq" id="WP_268779529.1">
    <property type="nucleotide sequence ID" value="NZ_JAPRAT010000008.1"/>
</dbReference>
<keyword evidence="1" id="KW-0472">Membrane</keyword>
<evidence type="ECO:0000256" key="1">
    <source>
        <dbReference type="SAM" id="Phobius"/>
    </source>
</evidence>
<keyword evidence="3" id="KW-1185">Reference proteome</keyword>
<sequence length="43" mass="4750">MSLSDLPAIKPTKGALFLSATALATMVFFYTQRKENDLKSSKK</sequence>